<evidence type="ECO:0000313" key="2">
    <source>
        <dbReference type="EMBL" id="OWZ20539.1"/>
    </source>
</evidence>
<dbReference type="EMBL" id="NBNE01000314">
    <property type="protein sequence ID" value="OWZ20539.1"/>
    <property type="molecule type" value="Genomic_DNA"/>
</dbReference>
<organism evidence="2 3">
    <name type="scientific">Phytophthora megakarya</name>
    <dbReference type="NCBI Taxonomy" id="4795"/>
    <lineage>
        <taxon>Eukaryota</taxon>
        <taxon>Sar</taxon>
        <taxon>Stramenopiles</taxon>
        <taxon>Oomycota</taxon>
        <taxon>Peronosporomycetes</taxon>
        <taxon>Peronosporales</taxon>
        <taxon>Peronosporaceae</taxon>
        <taxon>Phytophthora</taxon>
    </lineage>
</organism>
<accession>A0A225WTW9</accession>
<comment type="caution">
    <text evidence="2">The sequence shown here is derived from an EMBL/GenBank/DDBJ whole genome shotgun (WGS) entry which is preliminary data.</text>
</comment>
<gene>
    <name evidence="2" type="ORF">PHMEG_0005042</name>
</gene>
<name>A0A225WTW9_9STRA</name>
<protein>
    <submittedName>
        <fullName evidence="2">Uncharacterized protein</fullName>
    </submittedName>
</protein>
<keyword evidence="3" id="KW-1185">Reference proteome</keyword>
<evidence type="ECO:0000313" key="3">
    <source>
        <dbReference type="Proteomes" id="UP000198211"/>
    </source>
</evidence>
<feature type="region of interest" description="Disordered" evidence="1">
    <location>
        <begin position="1"/>
        <end position="21"/>
    </location>
</feature>
<sequence length="151" mass="17171">MKRARADTDQNVGSNDYDDEDLFGPMSDDEWDKLEKQLKTTVTVIVACHTNDLHFEGETLSVITGTRKSGESSKKTTTYLSGQPTQFDSALWCLLNPGYMDIEGVRVWNQPMFTGRRTTNLSLNELEYVNSNRVFLLYYANESNIGEQQIV</sequence>
<proteinExistence type="predicted"/>
<dbReference type="OrthoDB" id="142960at2759"/>
<reference evidence="3" key="1">
    <citation type="submission" date="2017-03" db="EMBL/GenBank/DDBJ databases">
        <title>Phytopthora megakarya and P. palmivora, two closely related causual agents of cacao black pod achieved similar genome size and gene model numbers by different mechanisms.</title>
        <authorList>
            <person name="Ali S."/>
            <person name="Shao J."/>
            <person name="Larry D.J."/>
            <person name="Kronmiller B."/>
            <person name="Shen D."/>
            <person name="Strem M.D."/>
            <person name="Melnick R.L."/>
            <person name="Guiltinan M.J."/>
            <person name="Tyler B.M."/>
            <person name="Meinhardt L.W."/>
            <person name="Bailey B.A."/>
        </authorList>
    </citation>
    <scope>NUCLEOTIDE SEQUENCE [LARGE SCALE GENOMIC DNA]</scope>
    <source>
        <strain evidence="3">zdho120</strain>
    </source>
</reference>
<dbReference type="Proteomes" id="UP000198211">
    <property type="component" value="Unassembled WGS sequence"/>
</dbReference>
<dbReference type="AlphaFoldDB" id="A0A225WTW9"/>
<evidence type="ECO:0000256" key="1">
    <source>
        <dbReference type="SAM" id="MobiDB-lite"/>
    </source>
</evidence>